<reference evidence="2 3" key="1">
    <citation type="submission" date="2022-08" db="EMBL/GenBank/DDBJ databases">
        <title>Bacterial and archaeal communities from various locations to study Microbial Dark Matter (Phase II).</title>
        <authorList>
            <person name="Stepanauskas R."/>
        </authorList>
    </citation>
    <scope>NUCLEOTIDE SEQUENCE [LARGE SCALE GENOMIC DNA]</scope>
    <source>
        <strain evidence="2 3">PD1</strain>
    </source>
</reference>
<sequence>MFRDAPICGKIKMPIEGSRESGGDLGSTGRKVASVASRVAPVNSQPK</sequence>
<evidence type="ECO:0000256" key="1">
    <source>
        <dbReference type="SAM" id="MobiDB-lite"/>
    </source>
</evidence>
<protein>
    <submittedName>
        <fullName evidence="2">Uncharacterized protein</fullName>
    </submittedName>
</protein>
<evidence type="ECO:0000313" key="3">
    <source>
        <dbReference type="Proteomes" id="UP001204798"/>
    </source>
</evidence>
<feature type="region of interest" description="Disordered" evidence="1">
    <location>
        <begin position="1"/>
        <end position="47"/>
    </location>
</feature>
<accession>A0ABT2EU59</accession>
<keyword evidence="3" id="KW-1185">Reference proteome</keyword>
<comment type="caution">
    <text evidence="2">The sequence shown here is derived from an EMBL/GenBank/DDBJ whole genome shotgun (WGS) entry which is preliminary data.</text>
</comment>
<dbReference type="Proteomes" id="UP001204798">
    <property type="component" value="Unassembled WGS sequence"/>
</dbReference>
<name>A0ABT2EU59_9BACT</name>
<evidence type="ECO:0000313" key="2">
    <source>
        <dbReference type="EMBL" id="MCS3920443.1"/>
    </source>
</evidence>
<organism evidence="2 3">
    <name type="scientific">Candidatus Fervidibacter sacchari</name>
    <dbReference type="NCBI Taxonomy" id="1448929"/>
    <lineage>
        <taxon>Bacteria</taxon>
        <taxon>Candidatus Fervidibacterota</taxon>
        <taxon>Candidatus Fervidibacter</taxon>
    </lineage>
</organism>
<gene>
    <name evidence="2" type="ORF">M2350_002872</name>
</gene>
<proteinExistence type="predicted"/>
<dbReference type="EMBL" id="JANUCP010000005">
    <property type="protein sequence ID" value="MCS3920443.1"/>
    <property type="molecule type" value="Genomic_DNA"/>
</dbReference>